<dbReference type="STRING" id="765440.A0A0C3FA54"/>
<keyword evidence="1" id="KW-1133">Transmembrane helix</keyword>
<proteinExistence type="predicted"/>
<feature type="non-terminal residue" evidence="3">
    <location>
        <position position="1"/>
    </location>
</feature>
<dbReference type="InParanoid" id="A0A0C3FA54"/>
<dbReference type="AlphaFoldDB" id="A0A0C3FA54"/>
<protein>
    <recommendedName>
        <fullName evidence="2">DUF6534 domain-containing protein</fullName>
    </recommendedName>
</protein>
<feature type="transmembrane region" description="Helical" evidence="1">
    <location>
        <begin position="7"/>
        <end position="33"/>
    </location>
</feature>
<feature type="non-terminal residue" evidence="3">
    <location>
        <position position="69"/>
    </location>
</feature>
<feature type="domain" description="DUF6534" evidence="2">
    <location>
        <begin position="2"/>
        <end position="62"/>
    </location>
</feature>
<dbReference type="Pfam" id="PF20152">
    <property type="entry name" value="DUF6534"/>
    <property type="match status" value="1"/>
</dbReference>
<reference evidence="4" key="2">
    <citation type="submission" date="2015-01" db="EMBL/GenBank/DDBJ databases">
        <title>Evolutionary Origins and Diversification of the Mycorrhizal Mutualists.</title>
        <authorList>
            <consortium name="DOE Joint Genome Institute"/>
            <consortium name="Mycorrhizal Genomics Consortium"/>
            <person name="Kohler A."/>
            <person name="Kuo A."/>
            <person name="Nagy L.G."/>
            <person name="Floudas D."/>
            <person name="Copeland A."/>
            <person name="Barry K.W."/>
            <person name="Cichocki N."/>
            <person name="Veneault-Fourrey C."/>
            <person name="LaButti K."/>
            <person name="Lindquist E.A."/>
            <person name="Lipzen A."/>
            <person name="Lundell T."/>
            <person name="Morin E."/>
            <person name="Murat C."/>
            <person name="Riley R."/>
            <person name="Ohm R."/>
            <person name="Sun H."/>
            <person name="Tunlid A."/>
            <person name="Henrissat B."/>
            <person name="Grigoriev I.V."/>
            <person name="Hibbett D.S."/>
            <person name="Martin F."/>
        </authorList>
    </citation>
    <scope>NUCLEOTIDE SEQUENCE [LARGE SCALE GENOMIC DNA]</scope>
    <source>
        <strain evidence="4">F 1598</strain>
    </source>
</reference>
<evidence type="ECO:0000256" key="1">
    <source>
        <dbReference type="SAM" id="Phobius"/>
    </source>
</evidence>
<evidence type="ECO:0000313" key="3">
    <source>
        <dbReference type="EMBL" id="KIM76784.1"/>
    </source>
</evidence>
<keyword evidence="4" id="KW-1185">Reference proteome</keyword>
<dbReference type="EMBL" id="KN833031">
    <property type="protein sequence ID" value="KIM76784.1"/>
    <property type="molecule type" value="Genomic_DNA"/>
</dbReference>
<gene>
    <name evidence="3" type="ORF">PILCRDRAFT_29657</name>
</gene>
<accession>A0A0C3FA54</accession>
<keyword evidence="1" id="KW-0812">Transmembrane</keyword>
<keyword evidence="1" id="KW-0472">Membrane</keyword>
<dbReference type="InterPro" id="IPR045339">
    <property type="entry name" value="DUF6534"/>
</dbReference>
<organism evidence="3 4">
    <name type="scientific">Piloderma croceum (strain F 1598)</name>
    <dbReference type="NCBI Taxonomy" id="765440"/>
    <lineage>
        <taxon>Eukaryota</taxon>
        <taxon>Fungi</taxon>
        <taxon>Dikarya</taxon>
        <taxon>Basidiomycota</taxon>
        <taxon>Agaricomycotina</taxon>
        <taxon>Agaricomycetes</taxon>
        <taxon>Agaricomycetidae</taxon>
        <taxon>Atheliales</taxon>
        <taxon>Atheliaceae</taxon>
        <taxon>Piloderma</taxon>
    </lineage>
</organism>
<evidence type="ECO:0000313" key="4">
    <source>
        <dbReference type="Proteomes" id="UP000054166"/>
    </source>
</evidence>
<dbReference type="Proteomes" id="UP000054166">
    <property type="component" value="Unassembled WGS sequence"/>
</dbReference>
<evidence type="ECO:0000259" key="2">
    <source>
        <dbReference type="Pfam" id="PF20152"/>
    </source>
</evidence>
<dbReference type="OrthoDB" id="2745105at2759"/>
<name>A0A0C3FA54_PILCF</name>
<reference evidence="3 4" key="1">
    <citation type="submission" date="2014-04" db="EMBL/GenBank/DDBJ databases">
        <authorList>
            <consortium name="DOE Joint Genome Institute"/>
            <person name="Kuo A."/>
            <person name="Tarkka M."/>
            <person name="Buscot F."/>
            <person name="Kohler A."/>
            <person name="Nagy L.G."/>
            <person name="Floudas D."/>
            <person name="Copeland A."/>
            <person name="Barry K.W."/>
            <person name="Cichocki N."/>
            <person name="Veneault-Fourrey C."/>
            <person name="LaButti K."/>
            <person name="Lindquist E.A."/>
            <person name="Lipzen A."/>
            <person name="Lundell T."/>
            <person name="Morin E."/>
            <person name="Murat C."/>
            <person name="Sun H."/>
            <person name="Tunlid A."/>
            <person name="Henrissat B."/>
            <person name="Grigoriev I.V."/>
            <person name="Hibbett D.S."/>
            <person name="Martin F."/>
            <person name="Nordberg H.P."/>
            <person name="Cantor M.N."/>
            <person name="Hua S.X."/>
        </authorList>
    </citation>
    <scope>NUCLEOTIDE SEQUENCE [LARGE SCALE GENOMIC DNA]</scope>
    <source>
        <strain evidence="3 4">F 1598</strain>
    </source>
</reference>
<dbReference type="HOGENOM" id="CLU_2782882_0_0_1"/>
<sequence length="69" mass="7904">RRTDSVVLVLMMYTVNIGLITCICTTLCFILYATMPRSYIFLAVHFNLSKMYLNSLLATLNAQAPLRER</sequence>